<reference evidence="1" key="1">
    <citation type="submission" date="2015-04" db="UniProtKB">
        <authorList>
            <consortium name="EnsemblPlants"/>
        </authorList>
    </citation>
    <scope>IDENTIFICATION</scope>
</reference>
<evidence type="ECO:0000313" key="1">
    <source>
        <dbReference type="EnsemblPlants" id="OPUNC01G07870.1"/>
    </source>
</evidence>
<dbReference type="HOGENOM" id="CLU_1597135_0_0_1"/>
<dbReference type="Gramene" id="OPUNC01G07870.1">
    <property type="protein sequence ID" value="OPUNC01G07870.1"/>
    <property type="gene ID" value="OPUNC01G07870"/>
</dbReference>
<protein>
    <submittedName>
        <fullName evidence="1">Uncharacterized protein</fullName>
    </submittedName>
</protein>
<proteinExistence type="predicted"/>
<dbReference type="AlphaFoldDB" id="A0A0E0JFW3"/>
<dbReference type="EnsemblPlants" id="OPUNC01G07870.1">
    <property type="protein sequence ID" value="OPUNC01G07870.1"/>
    <property type="gene ID" value="OPUNC01G07870"/>
</dbReference>
<evidence type="ECO:0000313" key="2">
    <source>
        <dbReference type="Proteomes" id="UP000026962"/>
    </source>
</evidence>
<keyword evidence="2" id="KW-1185">Reference proteome</keyword>
<organism evidence="1">
    <name type="scientific">Oryza punctata</name>
    <name type="common">Red rice</name>
    <dbReference type="NCBI Taxonomy" id="4537"/>
    <lineage>
        <taxon>Eukaryota</taxon>
        <taxon>Viridiplantae</taxon>
        <taxon>Streptophyta</taxon>
        <taxon>Embryophyta</taxon>
        <taxon>Tracheophyta</taxon>
        <taxon>Spermatophyta</taxon>
        <taxon>Magnoliopsida</taxon>
        <taxon>Liliopsida</taxon>
        <taxon>Poales</taxon>
        <taxon>Poaceae</taxon>
        <taxon>BOP clade</taxon>
        <taxon>Oryzoideae</taxon>
        <taxon>Oryzeae</taxon>
        <taxon>Oryzinae</taxon>
        <taxon>Oryza</taxon>
    </lineage>
</organism>
<dbReference type="Proteomes" id="UP000026962">
    <property type="component" value="Chromosome 1"/>
</dbReference>
<reference evidence="1" key="2">
    <citation type="submission" date="2018-05" db="EMBL/GenBank/DDBJ databases">
        <title>OpunRS2 (Oryza punctata Reference Sequence Version 2).</title>
        <authorList>
            <person name="Zhang J."/>
            <person name="Kudrna D."/>
            <person name="Lee S."/>
            <person name="Talag J."/>
            <person name="Welchert J."/>
            <person name="Wing R.A."/>
        </authorList>
    </citation>
    <scope>NUCLEOTIDE SEQUENCE [LARGE SCALE GENOMIC DNA]</scope>
</reference>
<sequence length="167" mass="19866">MDSSDQRKGRKERRRLLQLIHGGWPSKRFGLKIYRRQFARRSTFLIRSGHGVWSQAHQRLIRMTRIGYWILYNLRINEIKPSYERLMRERGMARWPEYGAADREEVRSLIGKVKEEYWRRMPEHRRQKLVASLEEKRRLKEERRDQKRLAAAAAGVAASCCSAGGRG</sequence>
<name>A0A0E0JFW3_ORYPU</name>
<dbReference type="OMA" id="WILAAEI"/>
<accession>A0A0E0JFW3</accession>